<evidence type="ECO:0000256" key="7">
    <source>
        <dbReference type="ARBA" id="ARBA00023040"/>
    </source>
</evidence>
<dbReference type="Proteomes" id="UP000002279">
    <property type="component" value="Unplaced"/>
</dbReference>
<evidence type="ECO:0000256" key="11">
    <source>
        <dbReference type="RuleBase" id="RU364061"/>
    </source>
</evidence>
<feature type="transmembrane region" description="Helical" evidence="11">
    <location>
        <begin position="93"/>
        <end position="120"/>
    </location>
</feature>
<dbReference type="GO" id="GO:0005550">
    <property type="term" value="F:pheromone binding"/>
    <property type="evidence" value="ECO:0000318"/>
    <property type="project" value="GO_Central"/>
</dbReference>
<dbReference type="InParanoid" id="A0A6I8P4Z9"/>
<dbReference type="GO" id="GO:0007606">
    <property type="term" value="P:sensory perception of chemical stimulus"/>
    <property type="evidence" value="ECO:0007669"/>
    <property type="project" value="UniProtKB-ARBA"/>
</dbReference>
<keyword evidence="10 11" id="KW-0807">Transducer</keyword>
<feature type="transmembrane region" description="Helical" evidence="11">
    <location>
        <begin position="179"/>
        <end position="205"/>
    </location>
</feature>
<dbReference type="OrthoDB" id="9449878at2759"/>
<name>A0A6I8P4Z9_ORNAN</name>
<evidence type="ECO:0000313" key="13">
    <source>
        <dbReference type="Ensembl" id="ENSOANP00000049030.1"/>
    </source>
</evidence>
<dbReference type="PRINTS" id="PR01534">
    <property type="entry name" value="VOMERONASL1R"/>
</dbReference>
<feature type="transmembrane region" description="Helical" evidence="11">
    <location>
        <begin position="236"/>
        <end position="258"/>
    </location>
</feature>
<organism evidence="13 14">
    <name type="scientific">Ornithorhynchus anatinus</name>
    <name type="common">Duckbill platypus</name>
    <dbReference type="NCBI Taxonomy" id="9258"/>
    <lineage>
        <taxon>Eukaryota</taxon>
        <taxon>Metazoa</taxon>
        <taxon>Chordata</taxon>
        <taxon>Craniata</taxon>
        <taxon>Vertebrata</taxon>
        <taxon>Euteleostomi</taxon>
        <taxon>Mammalia</taxon>
        <taxon>Monotremata</taxon>
        <taxon>Ornithorhynchidae</taxon>
        <taxon>Ornithorhynchus</taxon>
    </lineage>
</organism>
<dbReference type="Bgee" id="ENSOANG00000044179">
    <property type="expression patterns" value="Expressed in testis"/>
</dbReference>
<dbReference type="InterPro" id="IPR004072">
    <property type="entry name" value="Vmron_rcpt_1"/>
</dbReference>
<evidence type="ECO:0000256" key="10">
    <source>
        <dbReference type="ARBA" id="ARBA00023224"/>
    </source>
</evidence>
<keyword evidence="7 11" id="KW-0297">G-protein coupled receptor</keyword>
<dbReference type="AlphaFoldDB" id="A0A6I8P4Z9"/>
<evidence type="ECO:0000256" key="4">
    <source>
        <dbReference type="ARBA" id="ARBA00022507"/>
    </source>
</evidence>
<feature type="transmembrane region" description="Helical" evidence="11">
    <location>
        <begin position="52"/>
        <end position="73"/>
    </location>
</feature>
<evidence type="ECO:0000256" key="5">
    <source>
        <dbReference type="ARBA" id="ARBA00022692"/>
    </source>
</evidence>
<dbReference type="InterPro" id="IPR017452">
    <property type="entry name" value="GPCR_Rhodpsn_7TM"/>
</dbReference>
<evidence type="ECO:0000256" key="3">
    <source>
        <dbReference type="ARBA" id="ARBA00022475"/>
    </source>
</evidence>
<dbReference type="RefSeq" id="NP_001240541.1">
    <property type="nucleotide sequence ID" value="NM_001253612.1"/>
</dbReference>
<evidence type="ECO:0000256" key="9">
    <source>
        <dbReference type="ARBA" id="ARBA00023170"/>
    </source>
</evidence>
<comment type="similarity">
    <text evidence="2 11">Belongs to the G-protein coupled receptor 1 family.</text>
</comment>
<dbReference type="GO" id="GO:0016503">
    <property type="term" value="F:pheromone receptor activity"/>
    <property type="evidence" value="ECO:0007669"/>
    <property type="project" value="InterPro"/>
</dbReference>
<dbReference type="GeneTree" id="ENSGT01030000234553"/>
<comment type="subcellular location">
    <subcellularLocation>
        <location evidence="1 11">Cell membrane</location>
        <topology evidence="1 11">Multi-pass membrane protein</topology>
    </subcellularLocation>
</comment>
<evidence type="ECO:0000256" key="2">
    <source>
        <dbReference type="ARBA" id="ARBA00010663"/>
    </source>
</evidence>
<reference evidence="13" key="1">
    <citation type="submission" date="2025-08" db="UniProtKB">
        <authorList>
            <consortium name="Ensembl"/>
        </authorList>
    </citation>
    <scope>IDENTIFICATION</scope>
    <source>
        <strain evidence="13">Glennie</strain>
    </source>
</reference>
<dbReference type="GeneID" id="100080211"/>
<dbReference type="SUPFAM" id="SSF81321">
    <property type="entry name" value="Family A G protein-coupled receptor-like"/>
    <property type="match status" value="1"/>
</dbReference>
<evidence type="ECO:0000256" key="1">
    <source>
        <dbReference type="ARBA" id="ARBA00004651"/>
    </source>
</evidence>
<dbReference type="FunFam" id="1.20.1070.10:FF:000081">
    <property type="entry name" value="Vomeronasal type-1 receptor"/>
    <property type="match status" value="1"/>
</dbReference>
<keyword evidence="3 11" id="KW-1003">Cell membrane</keyword>
<feature type="domain" description="G-protein coupled receptors family 1 profile" evidence="12">
    <location>
        <begin position="24"/>
        <end position="286"/>
    </location>
</feature>
<dbReference type="GO" id="GO:0019236">
    <property type="term" value="P:response to pheromone"/>
    <property type="evidence" value="ECO:0007669"/>
    <property type="project" value="UniProtKB-KW"/>
</dbReference>
<gene>
    <name evidence="13" type="primary">ORNANAV1R3220</name>
</gene>
<evidence type="ECO:0000256" key="6">
    <source>
        <dbReference type="ARBA" id="ARBA00022989"/>
    </source>
</evidence>
<dbReference type="PROSITE" id="PS50262">
    <property type="entry name" value="G_PROTEIN_RECEP_F1_2"/>
    <property type="match status" value="1"/>
</dbReference>
<sequence length="309" mass="34343">MDASEISFRIIMLLQICIGVSVNGFLLLFYISIASARHKLSSSDLINAHLTLSNSIILLTGGIPDALSIWGLRNFLDDIACKILIYLYRVSRGLAICTTCLLSVFQAVTISPTTSLWAGLKAKLPKCILPSCFILWIFNLLIDVSAPISLTGPRNRSSVQIIFDLKYCSIVPVSTETTILNVAVLATWDMLFVGLMSVSSGYMVLALHRHHRQVQYLHKPSQSQSAMPEVRAAKRVIALVTLYVLLYGRQSIMLSVLLNMKENSPQLVTSHMVLSFTFSAVSPFLLIHNDRRTRTYWKRLSPVSNLGPS</sequence>
<evidence type="ECO:0000256" key="8">
    <source>
        <dbReference type="ARBA" id="ARBA00023136"/>
    </source>
</evidence>
<keyword evidence="14" id="KW-1185">Reference proteome</keyword>
<keyword evidence="6 11" id="KW-1133">Transmembrane helix</keyword>
<dbReference type="Pfam" id="PF03402">
    <property type="entry name" value="V1R"/>
    <property type="match status" value="1"/>
</dbReference>
<keyword evidence="4 11" id="KW-0589">Pheromone response</keyword>
<keyword evidence="9 11" id="KW-0675">Receptor</keyword>
<dbReference type="GO" id="GO:0005886">
    <property type="term" value="C:plasma membrane"/>
    <property type="evidence" value="ECO:0000318"/>
    <property type="project" value="GO_Central"/>
</dbReference>
<dbReference type="KEGG" id="oaa:100080211"/>
<dbReference type="CTD" id="100080211"/>
<dbReference type="RefSeq" id="XP_028925840.1">
    <property type="nucleotide sequence ID" value="XM_029070007.1"/>
</dbReference>
<reference evidence="13" key="2">
    <citation type="submission" date="2025-09" db="UniProtKB">
        <authorList>
            <consortium name="Ensembl"/>
        </authorList>
    </citation>
    <scope>IDENTIFICATION</scope>
    <source>
        <strain evidence="13">Glennie</strain>
    </source>
</reference>
<protein>
    <recommendedName>
        <fullName evidence="11">Vomeronasal type-1 receptor</fullName>
    </recommendedName>
</protein>
<feature type="transmembrane region" description="Helical" evidence="11">
    <location>
        <begin position="270"/>
        <end position="289"/>
    </location>
</feature>
<dbReference type="Gene3D" id="1.20.1070.10">
    <property type="entry name" value="Rhodopsin 7-helix transmembrane proteins"/>
    <property type="match status" value="1"/>
</dbReference>
<dbReference type="PANTHER" id="PTHR24062">
    <property type="entry name" value="VOMERONASAL TYPE-1 RECEPTOR"/>
    <property type="match status" value="1"/>
</dbReference>
<feature type="transmembrane region" description="Helical" evidence="11">
    <location>
        <begin position="6"/>
        <end position="31"/>
    </location>
</feature>
<evidence type="ECO:0000313" key="14">
    <source>
        <dbReference type="Proteomes" id="UP000002279"/>
    </source>
</evidence>
<accession>A0A6I8P4Z9</accession>
<keyword evidence="8 11" id="KW-0472">Membrane</keyword>
<dbReference type="OMA" id="ISFRIIM"/>
<keyword evidence="5 11" id="KW-0812">Transmembrane</keyword>
<evidence type="ECO:0000259" key="12">
    <source>
        <dbReference type="PROSITE" id="PS50262"/>
    </source>
</evidence>
<dbReference type="Ensembl" id="ENSOANT00000074950.1">
    <property type="protein sequence ID" value="ENSOANP00000049030.1"/>
    <property type="gene ID" value="ENSOANG00000044179.1"/>
</dbReference>
<proteinExistence type="inferred from homology"/>